<name>A0ACB9NTS2_BAUVA</name>
<dbReference type="EMBL" id="CM039431">
    <property type="protein sequence ID" value="KAI4337865.1"/>
    <property type="molecule type" value="Genomic_DNA"/>
</dbReference>
<evidence type="ECO:0000313" key="1">
    <source>
        <dbReference type="EMBL" id="KAI4337865.1"/>
    </source>
</evidence>
<gene>
    <name evidence="1" type="ORF">L6164_016234</name>
</gene>
<keyword evidence="2" id="KW-1185">Reference proteome</keyword>
<sequence length="580" mass="65584">MDHSSHFLHQHTRYVPLPPHNPRHPQFPQDPNFQNPRPHHFPHPPAPALPAPPPPTPISYRTIHTPPPPRPFNPPHQSQFVFNTPNYSHHSVEEDRPIPANHHNDFSHPQRVSNRVIIDNDRPRHKLPEFSNQENRCVWNPTRVLADNRPSRPYPPLDFDRKLPQHPFDHESMSPFKPIDKTRYDSEGSSRLRIERIDGYEANTREEILWGRGDENYHRRGDFASNHDTSSADFGILSNQCTSSRDTDSRSGGYIHIYGLEHSNEISRGNRRDGHGESKRWVNDRKAPRGLHDLSFQLDTNDVDAGAGDSGRFMSGKREYYASELGRYNNRGNRESAHEFVRTPKKQIQKKSALLRIQTVKPNHRNREIEQLHYTGYADDSNTNSFRGKEQLGYSGYDIKPDEREGSPVELDISFKSNSLVAKAIVSSSSSAIVSGADVTPVSDTNLTPTQKKRKVLVPDSDSSDLQFSKSSNGTVNLNNSPCKASDTSSSGKDLNLQRNVSTSHTQPCSDATHISNGINVVVQSPKGNNPHGKKEVVQSLGALFQMKLPIFVLQTHMIELCKKIELLAAVLTKLKRVQR</sequence>
<comment type="caution">
    <text evidence="1">The sequence shown here is derived from an EMBL/GenBank/DDBJ whole genome shotgun (WGS) entry which is preliminary data.</text>
</comment>
<proteinExistence type="predicted"/>
<organism evidence="1 2">
    <name type="scientific">Bauhinia variegata</name>
    <name type="common">Purple orchid tree</name>
    <name type="synonym">Phanera variegata</name>
    <dbReference type="NCBI Taxonomy" id="167791"/>
    <lineage>
        <taxon>Eukaryota</taxon>
        <taxon>Viridiplantae</taxon>
        <taxon>Streptophyta</taxon>
        <taxon>Embryophyta</taxon>
        <taxon>Tracheophyta</taxon>
        <taxon>Spermatophyta</taxon>
        <taxon>Magnoliopsida</taxon>
        <taxon>eudicotyledons</taxon>
        <taxon>Gunneridae</taxon>
        <taxon>Pentapetalae</taxon>
        <taxon>rosids</taxon>
        <taxon>fabids</taxon>
        <taxon>Fabales</taxon>
        <taxon>Fabaceae</taxon>
        <taxon>Cercidoideae</taxon>
        <taxon>Cercideae</taxon>
        <taxon>Bauhiniinae</taxon>
        <taxon>Bauhinia</taxon>
    </lineage>
</organism>
<accession>A0ACB9NTS2</accession>
<protein>
    <submittedName>
        <fullName evidence="1">Uncharacterized protein</fullName>
    </submittedName>
</protein>
<evidence type="ECO:0000313" key="2">
    <source>
        <dbReference type="Proteomes" id="UP000828941"/>
    </source>
</evidence>
<dbReference type="Proteomes" id="UP000828941">
    <property type="component" value="Chromosome 6"/>
</dbReference>
<reference evidence="1 2" key="1">
    <citation type="journal article" date="2022" name="DNA Res.">
        <title>Chromosomal-level genome assembly of the orchid tree Bauhinia variegata (Leguminosae; Cercidoideae) supports the allotetraploid origin hypothesis of Bauhinia.</title>
        <authorList>
            <person name="Zhong Y."/>
            <person name="Chen Y."/>
            <person name="Zheng D."/>
            <person name="Pang J."/>
            <person name="Liu Y."/>
            <person name="Luo S."/>
            <person name="Meng S."/>
            <person name="Qian L."/>
            <person name="Wei D."/>
            <person name="Dai S."/>
            <person name="Zhou R."/>
        </authorList>
    </citation>
    <scope>NUCLEOTIDE SEQUENCE [LARGE SCALE GENOMIC DNA]</scope>
    <source>
        <strain evidence="1">BV-YZ2020</strain>
    </source>
</reference>